<evidence type="ECO:0000313" key="3">
    <source>
        <dbReference type="Proteomes" id="UP001519272"/>
    </source>
</evidence>
<protein>
    <submittedName>
        <fullName evidence="2">Acetyl esterase</fullName>
        <ecNumber evidence="2">3.1.1.-</ecNumber>
    </submittedName>
</protein>
<proteinExistence type="predicted"/>
<dbReference type="Proteomes" id="UP001519272">
    <property type="component" value="Unassembled WGS sequence"/>
</dbReference>
<dbReference type="PANTHER" id="PTHR23025">
    <property type="entry name" value="TRIACYLGLYCEROL LIPASE"/>
    <property type="match status" value="1"/>
</dbReference>
<evidence type="ECO:0000259" key="1">
    <source>
        <dbReference type="Pfam" id="PF07859"/>
    </source>
</evidence>
<dbReference type="EMBL" id="JAGGKG010000004">
    <property type="protein sequence ID" value="MBP1904690.1"/>
    <property type="molecule type" value="Genomic_DNA"/>
</dbReference>
<keyword evidence="3" id="KW-1185">Reference proteome</keyword>
<feature type="domain" description="Alpha/beta hydrolase fold-3" evidence="1">
    <location>
        <begin position="73"/>
        <end position="280"/>
    </location>
</feature>
<keyword evidence="2" id="KW-0378">Hydrolase</keyword>
<sequence>MAGNKKIPKEKTYSREQLKKRAKLFRLMSSFSPAGSSVSKKPAGKELLLPTEAGQVRVLTYNMESEQKLPLFINIHGGGFVIGSPEMDDPYLMNVAHQANVKIISIDYSLSPEVVFPTALNECYAVVKYAKQHADQLGIDPENIAVGGHSAGGNLTAAICLKDALAPELNLNLKCIILDYPPLDLHSDAYSKPQPKGAIPPKMARMFDACYTMEKEERLNPLVSPLYASLNGLKTFPPTLLLTAGHDSLLQEEERFRDKLVEAGVELTYKCFENSYHGFTHSDKEDAVAGWQMMIDHLKRYLI</sequence>
<comment type="caution">
    <text evidence="2">The sequence shown here is derived from an EMBL/GenBank/DDBJ whole genome shotgun (WGS) entry which is preliminary data.</text>
</comment>
<reference evidence="2 3" key="1">
    <citation type="submission" date="2021-03" db="EMBL/GenBank/DDBJ databases">
        <title>Genomic Encyclopedia of Type Strains, Phase IV (KMG-IV): sequencing the most valuable type-strain genomes for metagenomic binning, comparative biology and taxonomic classification.</title>
        <authorList>
            <person name="Goeker M."/>
        </authorList>
    </citation>
    <scope>NUCLEOTIDE SEQUENCE [LARGE SCALE GENOMIC DNA]</scope>
    <source>
        <strain evidence="2 3">DSM 14349</strain>
    </source>
</reference>
<dbReference type="SUPFAM" id="SSF53474">
    <property type="entry name" value="alpha/beta-Hydrolases"/>
    <property type="match status" value="1"/>
</dbReference>
<dbReference type="PANTHER" id="PTHR23025:SF3">
    <property type="entry name" value="HORMONE-SENSITIVE LIPASE"/>
    <property type="match status" value="1"/>
</dbReference>
<evidence type="ECO:0000313" key="2">
    <source>
        <dbReference type="EMBL" id="MBP1904690.1"/>
    </source>
</evidence>
<name>A0ABS4FQ51_9BACL</name>
<dbReference type="InterPro" id="IPR013094">
    <property type="entry name" value="AB_hydrolase_3"/>
</dbReference>
<dbReference type="Pfam" id="PF07859">
    <property type="entry name" value="Abhydrolase_3"/>
    <property type="match status" value="1"/>
</dbReference>
<gene>
    <name evidence="2" type="ORF">J2Z32_001313</name>
</gene>
<accession>A0ABS4FQ51</accession>
<dbReference type="EC" id="3.1.1.-" evidence="2"/>
<organism evidence="2 3">
    <name type="scientific">Paenibacillus turicensis</name>
    <dbReference type="NCBI Taxonomy" id="160487"/>
    <lineage>
        <taxon>Bacteria</taxon>
        <taxon>Bacillati</taxon>
        <taxon>Bacillota</taxon>
        <taxon>Bacilli</taxon>
        <taxon>Bacillales</taxon>
        <taxon>Paenibacillaceae</taxon>
        <taxon>Paenibacillus</taxon>
    </lineage>
</organism>
<dbReference type="InterPro" id="IPR029058">
    <property type="entry name" value="AB_hydrolase_fold"/>
</dbReference>
<dbReference type="GO" id="GO:0016787">
    <property type="term" value="F:hydrolase activity"/>
    <property type="evidence" value="ECO:0007669"/>
    <property type="project" value="UniProtKB-KW"/>
</dbReference>
<dbReference type="Gene3D" id="3.40.50.1820">
    <property type="entry name" value="alpha/beta hydrolase"/>
    <property type="match status" value="1"/>
</dbReference>
<dbReference type="RefSeq" id="WP_210088356.1">
    <property type="nucleotide sequence ID" value="NZ_JAGGKG010000004.1"/>
</dbReference>